<name>A0A443S8A5_9ACAR</name>
<evidence type="ECO:0000313" key="7">
    <source>
        <dbReference type="Proteomes" id="UP000288716"/>
    </source>
</evidence>
<gene>
    <name evidence="6" type="ORF">B4U80_00354</name>
</gene>
<evidence type="ECO:0000256" key="1">
    <source>
        <dbReference type="ARBA" id="ARBA00005672"/>
    </source>
</evidence>
<dbReference type="VEuPathDB" id="VectorBase:LDEU008301"/>
<dbReference type="Proteomes" id="UP000288716">
    <property type="component" value="Unassembled WGS sequence"/>
</dbReference>
<dbReference type="PROSITE" id="PS50294">
    <property type="entry name" value="WD_REPEATS_REGION"/>
    <property type="match status" value="1"/>
</dbReference>
<dbReference type="InterPro" id="IPR001680">
    <property type="entry name" value="WD40_rpt"/>
</dbReference>
<dbReference type="InterPro" id="IPR015943">
    <property type="entry name" value="WD40/YVTN_repeat-like_dom_sf"/>
</dbReference>
<dbReference type="AlphaFoldDB" id="A0A443S8A5"/>
<dbReference type="Gene3D" id="2.130.10.10">
    <property type="entry name" value="YVTN repeat-like/Quinoprotein amine dehydrogenase"/>
    <property type="match status" value="1"/>
</dbReference>
<dbReference type="SMART" id="SM00320">
    <property type="entry name" value="WD40"/>
    <property type="match status" value="3"/>
</dbReference>
<dbReference type="PANTHER" id="PTHR14205:SF15">
    <property type="entry name" value="EARP AND GARP COMPLEX-INTERACTING PROTEIN 1"/>
    <property type="match status" value="1"/>
</dbReference>
<dbReference type="InterPro" id="IPR040323">
    <property type="entry name" value="EIPR1"/>
</dbReference>
<dbReference type="FunFam" id="2.130.10.10:FF:000732">
    <property type="entry name" value="EARP-interacting protein homolog"/>
    <property type="match status" value="1"/>
</dbReference>
<dbReference type="OrthoDB" id="196957at2759"/>
<dbReference type="Pfam" id="PF00400">
    <property type="entry name" value="WD40"/>
    <property type="match status" value="1"/>
</dbReference>
<evidence type="ECO:0000313" key="6">
    <source>
        <dbReference type="EMBL" id="RWS23741.1"/>
    </source>
</evidence>
<dbReference type="PROSITE" id="PS50082">
    <property type="entry name" value="WD_REPEATS_2"/>
    <property type="match status" value="1"/>
</dbReference>
<dbReference type="PANTHER" id="PTHR14205">
    <property type="entry name" value="WD-REPEAT PROTEIN"/>
    <property type="match status" value="1"/>
</dbReference>
<sequence>MGNESDEESPLIYGIEYQSRALCSQSEKESCVRFVVGTQSLKKENQVHLIEYLEECNTLSKLVFKHGDGEIWHLSSHGKHNSLIATCYSSQSLTHDSKIVNNCSLWKYPIDVSNNISDEDNVISEPLIKLCDFKSTADSVVGRTSVWQPEDGNQLITEEDQKLLLWDIDSHKLVSSLCTDTSSGKGGSKLSKVNTFRWSPHSSCSVIGVAIGCNVYGKDIRCKSSSNTSNVWSINAHSQLVRDMDFNPNAQYYIATCGDDCQYKFWDVRNPSSPALTMYHHSHWVWSIRYNQFHDQLVLTCSSDSRVILSRITSLASQPYGHLLDPDDTDEILAEQNSSLKSMPDGIIATFEEHEDSVYAVEWSSSDPWIFASLSYDGRLVINKVPKKEKLNILF</sequence>
<feature type="repeat" description="WD" evidence="4">
    <location>
        <begin position="234"/>
        <end position="276"/>
    </location>
</feature>
<keyword evidence="2 4" id="KW-0853">WD repeat</keyword>
<keyword evidence="7" id="KW-1185">Reference proteome</keyword>
<evidence type="ECO:0000256" key="3">
    <source>
        <dbReference type="ARBA" id="ARBA00022737"/>
    </source>
</evidence>
<keyword evidence="3" id="KW-0677">Repeat</keyword>
<reference evidence="6 7" key="1">
    <citation type="journal article" date="2018" name="Gigascience">
        <title>Genomes of trombidid mites reveal novel predicted allergens and laterally-transferred genes associated with secondary metabolism.</title>
        <authorList>
            <person name="Dong X."/>
            <person name="Chaisiri K."/>
            <person name="Xia D."/>
            <person name="Armstrong S.D."/>
            <person name="Fang Y."/>
            <person name="Donnelly M.J."/>
            <person name="Kadowaki T."/>
            <person name="McGarry J.W."/>
            <person name="Darby A.C."/>
            <person name="Makepeace B.L."/>
        </authorList>
    </citation>
    <scope>NUCLEOTIDE SEQUENCE [LARGE SCALE GENOMIC DNA]</scope>
    <source>
        <strain evidence="6">UoL-UT</strain>
    </source>
</reference>
<dbReference type="GO" id="GO:0016567">
    <property type="term" value="P:protein ubiquitination"/>
    <property type="evidence" value="ECO:0007669"/>
    <property type="project" value="TreeGrafter"/>
</dbReference>
<protein>
    <submittedName>
        <fullName evidence="6">Protein TSSC1-like protein</fullName>
    </submittedName>
</protein>
<dbReference type="InterPro" id="IPR059104">
    <property type="entry name" value="Beta-prop_EIPR1-like"/>
</dbReference>
<evidence type="ECO:0000256" key="4">
    <source>
        <dbReference type="PROSITE-ProRule" id="PRU00221"/>
    </source>
</evidence>
<comment type="similarity">
    <text evidence="1">Belongs to the WD repeat EIPR1 family.</text>
</comment>
<comment type="caution">
    <text evidence="6">The sequence shown here is derived from an EMBL/GenBank/DDBJ whole genome shotgun (WGS) entry which is preliminary data.</text>
</comment>
<evidence type="ECO:0000259" key="5">
    <source>
        <dbReference type="Pfam" id="PF23609"/>
    </source>
</evidence>
<dbReference type="STRING" id="299467.A0A443S8A5"/>
<dbReference type="EMBL" id="NCKV01005951">
    <property type="protein sequence ID" value="RWS23741.1"/>
    <property type="molecule type" value="Genomic_DNA"/>
</dbReference>
<feature type="domain" description="EIPR1-like beta-propeller" evidence="5">
    <location>
        <begin position="10"/>
        <end position="309"/>
    </location>
</feature>
<dbReference type="Pfam" id="PF23609">
    <property type="entry name" value="Beta-prop_EIPR1"/>
    <property type="match status" value="1"/>
</dbReference>
<evidence type="ECO:0000256" key="2">
    <source>
        <dbReference type="ARBA" id="ARBA00022574"/>
    </source>
</evidence>
<accession>A0A443S8A5</accession>
<proteinExistence type="inferred from homology"/>
<dbReference type="SUPFAM" id="SSF50978">
    <property type="entry name" value="WD40 repeat-like"/>
    <property type="match status" value="1"/>
</dbReference>
<organism evidence="6 7">
    <name type="scientific">Leptotrombidium deliense</name>
    <dbReference type="NCBI Taxonomy" id="299467"/>
    <lineage>
        <taxon>Eukaryota</taxon>
        <taxon>Metazoa</taxon>
        <taxon>Ecdysozoa</taxon>
        <taxon>Arthropoda</taxon>
        <taxon>Chelicerata</taxon>
        <taxon>Arachnida</taxon>
        <taxon>Acari</taxon>
        <taxon>Acariformes</taxon>
        <taxon>Trombidiformes</taxon>
        <taxon>Prostigmata</taxon>
        <taxon>Anystina</taxon>
        <taxon>Parasitengona</taxon>
        <taxon>Trombiculoidea</taxon>
        <taxon>Trombiculidae</taxon>
        <taxon>Leptotrombidium</taxon>
    </lineage>
</organism>
<dbReference type="InterPro" id="IPR036322">
    <property type="entry name" value="WD40_repeat_dom_sf"/>
</dbReference>